<accession>A0ACC3CX17</accession>
<sequence>MPAKWEEIAAAKCAALAGSIPEEWRIPSDIKPSPEELDVSTFPHQSGWFTEEELKITDSGASALLEKLRNGELSSEAVTRAFCKRACAAQQLTNCLSETLFDSAIKRAQELDTQLKETGKTVGSLHGLPISLKDNFNIVGVDSTIGFTGYVNDPATYNATLVDLLHDAGAILYVKTNVPTAMMIAESVNNTFGRTVNPKNRAFTSGGSSGGESALISFGGSCLGVGTDIGGSLRIPAACTGLFTVRPSFGRFPTLRCRSGLAGQEAVNSVNGPIARNLEDVILWSKAVVDSKPWMVDPKMLPIPWRTVEKPTKMKLAVLWND</sequence>
<organism evidence="1 2">
    <name type="scientific">Coniosporium uncinatum</name>
    <dbReference type="NCBI Taxonomy" id="93489"/>
    <lineage>
        <taxon>Eukaryota</taxon>
        <taxon>Fungi</taxon>
        <taxon>Dikarya</taxon>
        <taxon>Ascomycota</taxon>
        <taxon>Pezizomycotina</taxon>
        <taxon>Dothideomycetes</taxon>
        <taxon>Dothideomycetes incertae sedis</taxon>
        <taxon>Coniosporium</taxon>
    </lineage>
</organism>
<evidence type="ECO:0000313" key="1">
    <source>
        <dbReference type="EMBL" id="KAK3050123.1"/>
    </source>
</evidence>
<dbReference type="EMBL" id="JAWDJW010010142">
    <property type="protein sequence ID" value="KAK3050123.1"/>
    <property type="molecule type" value="Genomic_DNA"/>
</dbReference>
<proteinExistence type="predicted"/>
<name>A0ACC3CX17_9PEZI</name>
<gene>
    <name evidence="1" type="ORF">LTS18_012624</name>
</gene>
<reference evidence="1" key="1">
    <citation type="submission" date="2024-09" db="EMBL/GenBank/DDBJ databases">
        <title>Black Yeasts Isolated from many extreme environments.</title>
        <authorList>
            <person name="Coleine C."/>
            <person name="Stajich J.E."/>
            <person name="Selbmann L."/>
        </authorList>
    </citation>
    <scope>NUCLEOTIDE SEQUENCE</scope>
    <source>
        <strain evidence="1">CCFEE 5737</strain>
    </source>
</reference>
<dbReference type="Proteomes" id="UP001186974">
    <property type="component" value="Unassembled WGS sequence"/>
</dbReference>
<feature type="non-terminal residue" evidence="1">
    <location>
        <position position="322"/>
    </location>
</feature>
<keyword evidence="2" id="KW-1185">Reference proteome</keyword>
<protein>
    <submittedName>
        <fullName evidence="1">Uncharacterized protein</fullName>
    </submittedName>
</protein>
<comment type="caution">
    <text evidence="1">The sequence shown here is derived from an EMBL/GenBank/DDBJ whole genome shotgun (WGS) entry which is preliminary data.</text>
</comment>
<evidence type="ECO:0000313" key="2">
    <source>
        <dbReference type="Proteomes" id="UP001186974"/>
    </source>
</evidence>